<keyword evidence="2" id="KW-1185">Reference proteome</keyword>
<name>A0A0W0Z8P4_LEGSP</name>
<evidence type="ECO:0000313" key="2">
    <source>
        <dbReference type="Proteomes" id="UP000054877"/>
    </source>
</evidence>
<proteinExistence type="predicted"/>
<evidence type="ECO:0000313" key="1">
    <source>
        <dbReference type="EMBL" id="KTD65493.1"/>
    </source>
</evidence>
<gene>
    <name evidence="1" type="ORF">Lspi_0567</name>
</gene>
<reference evidence="1 2" key="1">
    <citation type="submission" date="2015-11" db="EMBL/GenBank/DDBJ databases">
        <title>Genomic analysis of 38 Legionella species identifies large and diverse effector repertoires.</title>
        <authorList>
            <person name="Burstein D."/>
            <person name="Amaro F."/>
            <person name="Zusman T."/>
            <person name="Lifshitz Z."/>
            <person name="Cohen O."/>
            <person name="Gilbert J.A."/>
            <person name="Pupko T."/>
            <person name="Shuman H.A."/>
            <person name="Segal G."/>
        </authorList>
    </citation>
    <scope>NUCLEOTIDE SEQUENCE [LARGE SCALE GENOMIC DNA]</scope>
    <source>
        <strain evidence="1 2">Mt.St.Helens-9</strain>
    </source>
</reference>
<protein>
    <submittedName>
        <fullName evidence="1">Uncharacterized protein</fullName>
    </submittedName>
</protein>
<dbReference type="EMBL" id="LNYX01000006">
    <property type="protein sequence ID" value="KTD65493.1"/>
    <property type="molecule type" value="Genomic_DNA"/>
</dbReference>
<comment type="caution">
    <text evidence="1">The sequence shown here is derived from an EMBL/GenBank/DDBJ whole genome shotgun (WGS) entry which is preliminary data.</text>
</comment>
<dbReference type="AlphaFoldDB" id="A0A0W0Z8P4"/>
<accession>A0A0W0Z8P4</accession>
<dbReference type="Proteomes" id="UP000054877">
    <property type="component" value="Unassembled WGS sequence"/>
</dbReference>
<dbReference type="OrthoDB" id="5639165at2"/>
<organism evidence="1 2">
    <name type="scientific">Legionella spiritensis</name>
    <dbReference type="NCBI Taxonomy" id="452"/>
    <lineage>
        <taxon>Bacteria</taxon>
        <taxon>Pseudomonadati</taxon>
        <taxon>Pseudomonadota</taxon>
        <taxon>Gammaproteobacteria</taxon>
        <taxon>Legionellales</taxon>
        <taxon>Legionellaceae</taxon>
        <taxon>Legionella</taxon>
    </lineage>
</organism>
<sequence length="197" mass="23161">MINFYRNMILIVLCVLFSGILSAANKKENYYRTFWLPVYHGQRLAYCSMDSKTCGMAMATRYCQLMGYEKADHEIMDHNVGLTNYLGSPDRCVGWRCNGFKTIRCVGNVSRNPPQSYHYQLRRFVYPRFNHYRVDWCYDGEAGCGRKAAHSFCRRMGYLKARHYSIEREIYATKAIGNQKLCFGKECNAFREIDCYR</sequence>
<dbReference type="RefSeq" id="WP_058482514.1">
    <property type="nucleotide sequence ID" value="NZ_CAAAII010000013.1"/>
</dbReference>
<dbReference type="PATRIC" id="fig|452.5.peg.626"/>